<accession>A0ABV6RFB3</accession>
<keyword evidence="2" id="KW-1185">Reference proteome</keyword>
<proteinExistence type="predicted"/>
<protein>
    <submittedName>
        <fullName evidence="1">Uncharacterized protein</fullName>
    </submittedName>
</protein>
<name>A0ABV6RFB3_9MICO</name>
<evidence type="ECO:0000313" key="2">
    <source>
        <dbReference type="Proteomes" id="UP001589793"/>
    </source>
</evidence>
<reference evidence="1 2" key="1">
    <citation type="submission" date="2024-09" db="EMBL/GenBank/DDBJ databases">
        <authorList>
            <person name="Sun Q."/>
            <person name="Mori K."/>
        </authorList>
    </citation>
    <scope>NUCLEOTIDE SEQUENCE [LARGE SCALE GENOMIC DNA]</scope>
    <source>
        <strain evidence="1 2">CICC 10874</strain>
    </source>
</reference>
<dbReference type="RefSeq" id="WP_376982480.1">
    <property type="nucleotide sequence ID" value="NZ_JBHLSV010000024.1"/>
</dbReference>
<dbReference type="Proteomes" id="UP001589793">
    <property type="component" value="Unassembled WGS sequence"/>
</dbReference>
<sequence length="145" mass="15051">MIDTPPAEYADPQLGIEDESWRLAKTGQNLEVFVGATSATYCLLVIKSEVGTQACSQLSVSTPLSMVSETPDGTGDVAYIVVSDAYVFASVGGVDCVAANNIIAIENPLQGDGVIELLDQDGASLELKLPSSIDGKVSVGDPQCL</sequence>
<dbReference type="EMBL" id="JBHLSV010000024">
    <property type="protein sequence ID" value="MFC0675451.1"/>
    <property type="molecule type" value="Genomic_DNA"/>
</dbReference>
<gene>
    <name evidence="1" type="ORF">ACFFF6_15975</name>
</gene>
<comment type="caution">
    <text evidence="1">The sequence shown here is derived from an EMBL/GenBank/DDBJ whole genome shotgun (WGS) entry which is preliminary data.</text>
</comment>
<evidence type="ECO:0000313" key="1">
    <source>
        <dbReference type="EMBL" id="MFC0675451.1"/>
    </source>
</evidence>
<organism evidence="1 2">
    <name type="scientific">Brachybacterium hainanense</name>
    <dbReference type="NCBI Taxonomy" id="1541174"/>
    <lineage>
        <taxon>Bacteria</taxon>
        <taxon>Bacillati</taxon>
        <taxon>Actinomycetota</taxon>
        <taxon>Actinomycetes</taxon>
        <taxon>Micrococcales</taxon>
        <taxon>Dermabacteraceae</taxon>
        <taxon>Brachybacterium</taxon>
    </lineage>
</organism>